<feature type="domain" description="EAL" evidence="10">
    <location>
        <begin position="271"/>
        <end position="524"/>
    </location>
</feature>
<dbReference type="PANTHER" id="PTHR33121:SF56">
    <property type="entry name" value="SIGNALLING PROTEIN WITH EAL AND C2 DOMAINS"/>
    <property type="match status" value="1"/>
</dbReference>
<dbReference type="CDD" id="cd01948">
    <property type="entry name" value="EAL"/>
    <property type="match status" value="1"/>
</dbReference>
<evidence type="ECO:0000256" key="3">
    <source>
        <dbReference type="ARBA" id="ARBA00022475"/>
    </source>
</evidence>
<dbReference type="GO" id="GO:0071111">
    <property type="term" value="F:cyclic-guanylate-specific phosphodiesterase activity"/>
    <property type="evidence" value="ECO:0007669"/>
    <property type="project" value="UniProtKB-EC"/>
</dbReference>
<keyword evidence="6" id="KW-0378">Hydrolase</keyword>
<accession>A0A3B0TEP6</accession>
<dbReference type="AlphaFoldDB" id="A0A3B0TEP6"/>
<dbReference type="EC" id="3.1.4.52" evidence="2"/>
<gene>
    <name evidence="11" type="ORF">MNBD_ALPHA09-528</name>
</gene>
<evidence type="ECO:0000256" key="1">
    <source>
        <dbReference type="ARBA" id="ARBA00004651"/>
    </source>
</evidence>
<comment type="catalytic activity">
    <reaction evidence="9">
        <text>3',3'-c-di-GMP + H2O = 5'-phosphoguanylyl(3'-&gt;5')guanosine + H(+)</text>
        <dbReference type="Rhea" id="RHEA:24902"/>
        <dbReference type="ChEBI" id="CHEBI:15377"/>
        <dbReference type="ChEBI" id="CHEBI:15378"/>
        <dbReference type="ChEBI" id="CHEBI:58754"/>
        <dbReference type="ChEBI" id="CHEBI:58805"/>
        <dbReference type="EC" id="3.1.4.52"/>
    </reaction>
</comment>
<evidence type="ECO:0000256" key="9">
    <source>
        <dbReference type="ARBA" id="ARBA00034290"/>
    </source>
</evidence>
<evidence type="ECO:0000256" key="6">
    <source>
        <dbReference type="ARBA" id="ARBA00022801"/>
    </source>
</evidence>
<dbReference type="PROSITE" id="PS50883">
    <property type="entry name" value="EAL"/>
    <property type="match status" value="1"/>
</dbReference>
<dbReference type="InterPro" id="IPR001633">
    <property type="entry name" value="EAL_dom"/>
</dbReference>
<protein>
    <recommendedName>
        <fullName evidence="2">cyclic-guanylate-specific phosphodiesterase</fullName>
        <ecNumber evidence="2">3.1.4.52</ecNumber>
    </recommendedName>
</protein>
<keyword evidence="8" id="KW-0472">Membrane</keyword>
<keyword evidence="7" id="KW-1133">Transmembrane helix</keyword>
<evidence type="ECO:0000313" key="11">
    <source>
        <dbReference type="EMBL" id="VAW15370.1"/>
    </source>
</evidence>
<evidence type="ECO:0000256" key="8">
    <source>
        <dbReference type="ARBA" id="ARBA00023136"/>
    </source>
</evidence>
<evidence type="ECO:0000256" key="2">
    <source>
        <dbReference type="ARBA" id="ARBA00012282"/>
    </source>
</evidence>
<keyword evidence="5" id="KW-0812">Transmembrane</keyword>
<keyword evidence="4" id="KW-0973">c-di-GMP</keyword>
<dbReference type="PANTHER" id="PTHR33121">
    <property type="entry name" value="CYCLIC DI-GMP PHOSPHODIESTERASE PDEF"/>
    <property type="match status" value="1"/>
</dbReference>
<proteinExistence type="predicted"/>
<dbReference type="InterPro" id="IPR050706">
    <property type="entry name" value="Cyclic-di-GMP_PDE-like"/>
</dbReference>
<dbReference type="SMART" id="SM00052">
    <property type="entry name" value="EAL"/>
    <property type="match status" value="1"/>
</dbReference>
<name>A0A3B0TEP6_9ZZZZ</name>
<reference evidence="11" key="1">
    <citation type="submission" date="2018-06" db="EMBL/GenBank/DDBJ databases">
        <authorList>
            <person name="Zhirakovskaya E."/>
        </authorList>
    </citation>
    <scope>NUCLEOTIDE SEQUENCE</scope>
</reference>
<evidence type="ECO:0000256" key="7">
    <source>
        <dbReference type="ARBA" id="ARBA00022989"/>
    </source>
</evidence>
<dbReference type="Pfam" id="PF12792">
    <property type="entry name" value="CSS-motif"/>
    <property type="match status" value="1"/>
</dbReference>
<sequence>MRYRLKFTLVVAFSVLVTLGPLVMIDVVVRWVAVEQGRSDFKSMAHTMVSHAENMLDSAVGSLEILSREGMDACSPVNIRRLGEVVFTRAGVKEVGIADAQGRMLCSNYGASFVELGTDLGVAAPGADSLAPALMGAVNLSMVPTRLASRTALGIRRKTDTGSLIAFVEPKAIFLDLLHGHMQDNSHARLELAGGAAIMASGESAEWVREADPDFVEITAASSRYPISVVLSGPRFAFTQPYAEIQGYAKVGSGMLSLAFLILMGFYARNRPSLEGEIDEAMRNGEFVAHYQPIIDVARGRVCGCEALIRWRKPDGKLVSPDLFVPIAEAGGQIMPMTKKLMERVVADLAPMFRQTSDFYVSINLVAEHFEDDKIVRDVRRLFGGSGIGTSSLVFEITERRPLRDIAAARKTVGALQGLGARVALDDAGTGHGGLAYIQGLGMDIIKIDRMFVEAIGTAAVSAPIVDALLELGDQLDMSIIAEGVETEAQFAYLRERGARYIQGYLFSPPLPPQALARFVASFNRAKSVAGKGVDEIVIERTA</sequence>
<keyword evidence="3" id="KW-1003">Cell membrane</keyword>
<evidence type="ECO:0000256" key="4">
    <source>
        <dbReference type="ARBA" id="ARBA00022636"/>
    </source>
</evidence>
<dbReference type="InterPro" id="IPR035919">
    <property type="entry name" value="EAL_sf"/>
</dbReference>
<dbReference type="GO" id="GO:0005886">
    <property type="term" value="C:plasma membrane"/>
    <property type="evidence" value="ECO:0007669"/>
    <property type="project" value="UniProtKB-SubCell"/>
</dbReference>
<organism evidence="11">
    <name type="scientific">hydrothermal vent metagenome</name>
    <dbReference type="NCBI Taxonomy" id="652676"/>
    <lineage>
        <taxon>unclassified sequences</taxon>
        <taxon>metagenomes</taxon>
        <taxon>ecological metagenomes</taxon>
    </lineage>
</organism>
<comment type="subcellular location">
    <subcellularLocation>
        <location evidence="1">Cell membrane</location>
        <topology evidence="1">Multi-pass membrane protein</topology>
    </subcellularLocation>
</comment>
<dbReference type="InterPro" id="IPR024744">
    <property type="entry name" value="CSS-motif_dom"/>
</dbReference>
<dbReference type="Gene3D" id="3.20.20.450">
    <property type="entry name" value="EAL domain"/>
    <property type="match status" value="1"/>
</dbReference>
<evidence type="ECO:0000259" key="10">
    <source>
        <dbReference type="PROSITE" id="PS50883"/>
    </source>
</evidence>
<dbReference type="Pfam" id="PF00563">
    <property type="entry name" value="EAL"/>
    <property type="match status" value="1"/>
</dbReference>
<dbReference type="EMBL" id="UOEM01000084">
    <property type="protein sequence ID" value="VAW15370.1"/>
    <property type="molecule type" value="Genomic_DNA"/>
</dbReference>
<evidence type="ECO:0000256" key="5">
    <source>
        <dbReference type="ARBA" id="ARBA00022692"/>
    </source>
</evidence>
<dbReference type="SUPFAM" id="SSF141868">
    <property type="entry name" value="EAL domain-like"/>
    <property type="match status" value="1"/>
</dbReference>